<evidence type="ECO:0000256" key="5">
    <source>
        <dbReference type="ARBA" id="ARBA00022553"/>
    </source>
</evidence>
<dbReference type="GeneTree" id="ENSGT00950000182894"/>
<evidence type="ECO:0000256" key="4">
    <source>
        <dbReference type="ARBA" id="ARBA00022490"/>
    </source>
</evidence>
<comment type="subunit">
    <text evidence="14">Microtubule inner protein component of sperm flagellar doublet microtubules. May interact with CCDC172.</text>
</comment>
<dbReference type="InterPro" id="IPR048256">
    <property type="entry name" value="Tektin-like"/>
</dbReference>
<dbReference type="PANTHER" id="PTHR19960:SF29">
    <property type="entry name" value="TEKTIN-2"/>
    <property type="match status" value="1"/>
</dbReference>
<proteinExistence type="inferred from homology"/>
<evidence type="ECO:0000256" key="9">
    <source>
        <dbReference type="ARBA" id="ARBA00023054"/>
    </source>
</evidence>
<comment type="similarity">
    <text evidence="3 15">Belongs to the tektin family.</text>
</comment>
<evidence type="ECO:0000256" key="15">
    <source>
        <dbReference type="RuleBase" id="RU367040"/>
    </source>
</evidence>
<evidence type="ECO:0000313" key="17">
    <source>
        <dbReference type="Ensembl" id="ENSCCAP00000032618.1"/>
    </source>
</evidence>
<comment type="function">
    <text evidence="15">Microtubule inner protein (MIP) part of the dynein-decorated doublet microtubules (DMTs) in cilia and flagellar axoneme. Forms filamentous polymers in the walls of ciliary and flagellar microtubules. Required for normal sperm mobility.</text>
</comment>
<evidence type="ECO:0000256" key="1">
    <source>
        <dbReference type="ARBA" id="ARBA00004267"/>
    </source>
</evidence>
<keyword evidence="12 15" id="KW-0966">Cell projection</keyword>
<dbReference type="GO" id="GO:0005634">
    <property type="term" value="C:nucleus"/>
    <property type="evidence" value="ECO:0007669"/>
    <property type="project" value="TreeGrafter"/>
</dbReference>
<dbReference type="GO" id="GO:0036126">
    <property type="term" value="C:sperm flagellum"/>
    <property type="evidence" value="ECO:0007669"/>
    <property type="project" value="Ensembl"/>
</dbReference>
<evidence type="ECO:0000256" key="2">
    <source>
        <dbReference type="ARBA" id="ARBA00004611"/>
    </source>
</evidence>
<dbReference type="GO" id="GO:0036159">
    <property type="term" value="P:inner dynein arm assembly"/>
    <property type="evidence" value="ECO:0007669"/>
    <property type="project" value="Ensembl"/>
</dbReference>
<dbReference type="Pfam" id="PF03148">
    <property type="entry name" value="Tektin"/>
    <property type="match status" value="1"/>
</dbReference>
<keyword evidence="18" id="KW-1185">Reference proteome</keyword>
<dbReference type="GO" id="GO:0005815">
    <property type="term" value="C:microtubule organizing center"/>
    <property type="evidence" value="ECO:0007669"/>
    <property type="project" value="UniProtKB-SubCell"/>
</dbReference>
<dbReference type="GO" id="GO:0030317">
    <property type="term" value="P:flagellated sperm motility"/>
    <property type="evidence" value="ECO:0007669"/>
    <property type="project" value="UniProtKB-UniRule"/>
</dbReference>
<evidence type="ECO:0000256" key="6">
    <source>
        <dbReference type="ARBA" id="ARBA00022701"/>
    </source>
</evidence>
<keyword evidence="10 15" id="KW-0969">Cilium</keyword>
<keyword evidence="11" id="KW-0206">Cytoskeleton</keyword>
<evidence type="ECO:0000256" key="10">
    <source>
        <dbReference type="ARBA" id="ARBA00023069"/>
    </source>
</evidence>
<comment type="subcellular location">
    <subcellularLocation>
        <location evidence="15">Cytoplasm</location>
        <location evidence="15">Cytoskeleton</location>
        <location evidence="15">Cilium axoneme</location>
    </subcellularLocation>
    <subcellularLocation>
        <location evidence="2">Cytoplasm</location>
        <location evidence="2">Cytoskeleton</location>
        <location evidence="2">Flagellum axoneme</location>
    </subcellularLocation>
    <subcellularLocation>
        <location evidence="1">Cytoplasm</location>
        <location evidence="1">Cytoskeleton</location>
        <location evidence="1">Microtubule organizing center</location>
    </subcellularLocation>
</comment>
<gene>
    <name evidence="17" type="primary">TEKT2</name>
</gene>
<evidence type="ECO:0000256" key="13">
    <source>
        <dbReference type="ARBA" id="ARBA00046197"/>
    </source>
</evidence>
<evidence type="ECO:0000256" key="8">
    <source>
        <dbReference type="ARBA" id="ARBA00022846"/>
    </source>
</evidence>
<accession>A0A2K5RWU4</accession>
<dbReference type="Proteomes" id="UP000233040">
    <property type="component" value="Unassembled WGS sequence"/>
</dbReference>
<comment type="function">
    <text evidence="13">Microtubule inner protein (MIP) part of the dynein-decorated doublet microtubules (DMTs) in cilia and flagellar axoneme. Plays a key role in the assembly or attachment of the inner dynein arm to microtubules in sperm flagella and tracheal cilia. Forms filamentous polymers in the walls of ciliary and flagellar microtubules.</text>
</comment>
<dbReference type="AlphaFoldDB" id="A0A2K5RWU4"/>
<evidence type="ECO:0000256" key="3">
    <source>
        <dbReference type="ARBA" id="ARBA00007209"/>
    </source>
</evidence>
<dbReference type="PANTHER" id="PTHR19960">
    <property type="entry name" value="TEKTIN"/>
    <property type="match status" value="1"/>
</dbReference>
<organism evidence="17 18">
    <name type="scientific">Cebus imitator</name>
    <name type="common">Panamanian white-faced capuchin</name>
    <name type="synonym">Cebus capucinus imitator</name>
    <dbReference type="NCBI Taxonomy" id="2715852"/>
    <lineage>
        <taxon>Eukaryota</taxon>
        <taxon>Metazoa</taxon>
        <taxon>Chordata</taxon>
        <taxon>Craniata</taxon>
        <taxon>Vertebrata</taxon>
        <taxon>Euteleostomi</taxon>
        <taxon>Mammalia</taxon>
        <taxon>Eutheria</taxon>
        <taxon>Euarchontoglires</taxon>
        <taxon>Primates</taxon>
        <taxon>Haplorrhini</taxon>
        <taxon>Platyrrhini</taxon>
        <taxon>Cebidae</taxon>
        <taxon>Cebinae</taxon>
        <taxon>Cebus</taxon>
    </lineage>
</organism>
<dbReference type="PRINTS" id="PR00511">
    <property type="entry name" value="TEKTIN"/>
</dbReference>
<reference evidence="17" key="2">
    <citation type="submission" date="2025-09" db="UniProtKB">
        <authorList>
            <consortium name="Ensembl"/>
        </authorList>
    </citation>
    <scope>IDENTIFICATION</scope>
</reference>
<dbReference type="GO" id="GO:0160111">
    <property type="term" value="C:axonemal A tubule inner sheath"/>
    <property type="evidence" value="ECO:0007669"/>
    <property type="project" value="Ensembl"/>
</dbReference>
<feature type="coiled-coil region" evidence="16">
    <location>
        <begin position="275"/>
        <end position="309"/>
    </location>
</feature>
<evidence type="ECO:0000256" key="7">
    <source>
        <dbReference type="ARBA" id="ARBA00022843"/>
    </source>
</evidence>
<name>A0A2K5RWU4_CEBIM</name>
<dbReference type="Ensembl" id="ENSCCAT00000050376.1">
    <property type="protein sequence ID" value="ENSCCAP00000032618.1"/>
    <property type="gene ID" value="ENSCCAG00000034337.1"/>
</dbReference>
<keyword evidence="5" id="KW-0597">Phosphoprotein</keyword>
<keyword evidence="8 15" id="KW-0282">Flagellum</keyword>
<evidence type="ECO:0000313" key="18">
    <source>
        <dbReference type="Proteomes" id="UP000233040"/>
    </source>
</evidence>
<evidence type="ECO:0000256" key="14">
    <source>
        <dbReference type="ARBA" id="ARBA00046707"/>
    </source>
</evidence>
<keyword evidence="4" id="KW-0963">Cytoplasm</keyword>
<reference evidence="17" key="1">
    <citation type="submission" date="2025-08" db="UniProtKB">
        <authorList>
            <consortium name="Ensembl"/>
        </authorList>
    </citation>
    <scope>IDENTIFICATION</scope>
</reference>
<keyword evidence="6" id="KW-0493">Microtubule</keyword>
<dbReference type="STRING" id="9516.ENSCCAP00000032618"/>
<evidence type="ECO:0000256" key="16">
    <source>
        <dbReference type="SAM" id="Coils"/>
    </source>
</evidence>
<evidence type="ECO:0000256" key="11">
    <source>
        <dbReference type="ARBA" id="ARBA00023212"/>
    </source>
</evidence>
<keyword evidence="9 16" id="KW-0175">Coiled coil</keyword>
<evidence type="ECO:0000256" key="12">
    <source>
        <dbReference type="ARBA" id="ARBA00023273"/>
    </source>
</evidence>
<keyword evidence="7" id="KW-0832">Ubl conjugation</keyword>
<sequence length="429" mass="49302">MATLSVKPGQRFQLPDWHTNSYLLSTNAQLQRDASHQIRQEARVLRNETNNQVGDGNSAGTRLAERIDTVNRWKEMLDKCLTDLDAEIDALTQMKESAEQNLQAKNLPLDVAIECLTLRESRRDIDVVKDPVEDELHKEVEVTEATKKALQQRISQAVEQLCLLQEVRQQLHSDHRGKMETLEIDRGCLSLNLKSPNISLKVDPTRVPDGSTTLQQWDNFSQFNKDRAEAELKAARELRETIALTIAETNNELEAQRVATEFAFRKRLREMEKVYSELKWQEKNTLEEIAELQEDIRHLEEDLHRKFLSLKLSHTRLEARTYRPNVELCRDQAQYGLTDEVHQLQATIAALKQKLAQAQDALDALYKHLARLQADIACKANSMLLDTKCMDTRRKLTVPAEKFVPEVDTFTRTTNRTLSPLKSCQLELA</sequence>
<dbReference type="InterPro" id="IPR000435">
    <property type="entry name" value="Tektins"/>
</dbReference>
<dbReference type="OMA" id="FDHRGKM"/>
<feature type="coiled-coil region" evidence="16">
    <location>
        <begin position="133"/>
        <end position="160"/>
    </location>
</feature>
<feature type="coiled-coil region" evidence="16">
    <location>
        <begin position="341"/>
        <end position="375"/>
    </location>
</feature>
<protein>
    <recommendedName>
        <fullName evidence="15">Tektin</fullName>
    </recommendedName>
</protein>